<evidence type="ECO:0000313" key="4">
    <source>
        <dbReference type="EMBL" id="KNB10364.1"/>
    </source>
</evidence>
<dbReference type="SUPFAM" id="SSF57701">
    <property type="entry name" value="Zn2/Cys6 DNA-binding domain"/>
    <property type="match status" value="1"/>
</dbReference>
<dbReference type="SMART" id="SM00066">
    <property type="entry name" value="GAL4"/>
    <property type="match status" value="1"/>
</dbReference>
<proteinExistence type="predicted"/>
<dbReference type="Proteomes" id="UP000009097">
    <property type="component" value="Unassembled WGS sequence"/>
</dbReference>
<dbReference type="AlphaFoldDB" id="A0A0J9VGK0"/>
<reference evidence="4" key="1">
    <citation type="submission" date="2007-04" db="EMBL/GenBank/DDBJ databases">
        <authorList>
            <consortium name="The Broad Institute Genome Sequencing Platform"/>
            <person name="Birren B."/>
            <person name="Lander E."/>
            <person name="Galagan J."/>
            <person name="Nusbaum C."/>
            <person name="Devon K."/>
            <person name="Ma L.-J."/>
            <person name="Jaffe D."/>
            <person name="Butler J."/>
            <person name="Alvarez P."/>
            <person name="Gnerre S."/>
            <person name="Grabherr M."/>
            <person name="Kleber M."/>
            <person name="Mauceli E."/>
            <person name="Brockman W."/>
            <person name="MacCallum I.A."/>
            <person name="Young S."/>
            <person name="LaButti K."/>
            <person name="DeCaprio D."/>
            <person name="Crawford M."/>
            <person name="Koehrsen M."/>
            <person name="Engels R."/>
            <person name="Montgomery P."/>
            <person name="Pearson M."/>
            <person name="Howarth C."/>
            <person name="Larson L."/>
            <person name="White J."/>
            <person name="O'Leary S."/>
            <person name="Kodira C."/>
            <person name="Zeng Q."/>
            <person name="Yandava C."/>
            <person name="Alvarado L."/>
            <person name="Kistler C."/>
            <person name="Shim W.-B."/>
            <person name="Kang S."/>
            <person name="Woloshuk C."/>
        </authorList>
    </citation>
    <scope>NUCLEOTIDE SEQUENCE</scope>
    <source>
        <strain evidence="4">4287</strain>
    </source>
</reference>
<dbReference type="InterPro" id="IPR036864">
    <property type="entry name" value="Zn2-C6_fun-type_DNA-bd_sf"/>
</dbReference>
<feature type="domain" description="Zn(2)-C6 fungal-type" evidence="3">
    <location>
        <begin position="24"/>
        <end position="55"/>
    </location>
</feature>
<feature type="compositionally biased region" description="Low complexity" evidence="2">
    <location>
        <begin position="455"/>
        <end position="480"/>
    </location>
</feature>
<dbReference type="PROSITE" id="PS50048">
    <property type="entry name" value="ZN2_CY6_FUNGAL_2"/>
    <property type="match status" value="1"/>
</dbReference>
<evidence type="ECO:0000313" key="5">
    <source>
        <dbReference type="Proteomes" id="UP000009097"/>
    </source>
</evidence>
<dbReference type="VEuPathDB" id="FungiDB:FOXG_10596"/>
<sequence length="644" mass="72216">MMPVLGATPMQVAPRQRAPRQTSSCLECRRRKQKCSQSQPCTNCFRRFPSPECIYEVKSSKRHHPIASRPKPPLVVDVREGPYSHLNPASIQDALYYLEDERSPSSSATSPSTSVATSATQPRTDLWLPYKIQSSANGDDDDTIAQSVWTITAKSTTKAKLNYSKERVTEILGSQDHDERYNMLPPVDGSAVQLEYLPMKPTKLNKELVRIHLQLLSRFKCAVDGNPDPANEFMNFWIPCTLQDPLLLQIVLFTSSCWLSETRYLPKALQYAHKHQVYRMLNSQLTDQQAQTSDTLVLGVVQMIADSWYWGATHDLKAHLSGLRGMINLRGGLSQLGLRGYLAKMVLIHDIVMALAHEIKPSMYGHPGFEFRDSRTMPFKTAFNTPFISNWQSFRECSNSLQLHPSTAQILDDIRSLFSAVLALPRNPSSEHVQRVLSTAHWFHERILDLPEDTPALQSPRPSQSSRASSIESPGSSAGSLRTDKSSSPFVLPDMVYRVIRKVALIYCKAILNRSPISYACSEEDIQAIWLSIWQSGLATWKSVLGIFAWVMIALVTNCHKIGPGRLIKTLTMSTMMSIGMENWDVFNHIAKTSFRLQRWLAGGRDNTNDLMGGEKVVDKYGFGMTGALPPVDIPADVESSEDI</sequence>
<dbReference type="PROSITE" id="PS00463">
    <property type="entry name" value="ZN2_CY6_FUNGAL_1"/>
    <property type="match status" value="1"/>
</dbReference>
<organism evidence="4 5">
    <name type="scientific">Fusarium oxysporum f. sp. lycopersici (strain 4287 / CBS 123668 / FGSC 9935 / NRRL 34936)</name>
    <name type="common">Fusarium vascular wilt of tomato</name>
    <dbReference type="NCBI Taxonomy" id="426428"/>
    <lineage>
        <taxon>Eukaryota</taxon>
        <taxon>Fungi</taxon>
        <taxon>Dikarya</taxon>
        <taxon>Ascomycota</taxon>
        <taxon>Pezizomycotina</taxon>
        <taxon>Sordariomycetes</taxon>
        <taxon>Hypocreomycetidae</taxon>
        <taxon>Hypocreales</taxon>
        <taxon>Nectriaceae</taxon>
        <taxon>Fusarium</taxon>
        <taxon>Fusarium oxysporum species complex</taxon>
    </lineage>
</organism>
<reference evidence="4" key="2">
    <citation type="journal article" date="2010" name="Nature">
        <title>Comparative genomics reveals mobile pathogenicity chromosomes in Fusarium.</title>
        <authorList>
            <person name="Ma L.J."/>
            <person name="van der Does H.C."/>
            <person name="Borkovich K.A."/>
            <person name="Coleman J.J."/>
            <person name="Daboussi M.J."/>
            <person name="Di Pietro A."/>
            <person name="Dufresne M."/>
            <person name="Freitag M."/>
            <person name="Grabherr M."/>
            <person name="Henrissat B."/>
            <person name="Houterman P.M."/>
            <person name="Kang S."/>
            <person name="Shim W.B."/>
            <person name="Woloshuk C."/>
            <person name="Xie X."/>
            <person name="Xu J.R."/>
            <person name="Antoniw J."/>
            <person name="Baker S.E."/>
            <person name="Bluhm B.H."/>
            <person name="Breakspear A."/>
            <person name="Brown D.W."/>
            <person name="Butchko R.A."/>
            <person name="Chapman S."/>
            <person name="Coulson R."/>
            <person name="Coutinho P.M."/>
            <person name="Danchin E.G."/>
            <person name="Diener A."/>
            <person name="Gale L.R."/>
            <person name="Gardiner D.M."/>
            <person name="Goff S."/>
            <person name="Hammond-Kosack K.E."/>
            <person name="Hilburn K."/>
            <person name="Hua-Van A."/>
            <person name="Jonkers W."/>
            <person name="Kazan K."/>
            <person name="Kodira C.D."/>
            <person name="Koehrsen M."/>
            <person name="Kumar L."/>
            <person name="Lee Y.H."/>
            <person name="Li L."/>
            <person name="Manners J.M."/>
            <person name="Miranda-Saavedra D."/>
            <person name="Mukherjee M."/>
            <person name="Park G."/>
            <person name="Park J."/>
            <person name="Park S.Y."/>
            <person name="Proctor R.H."/>
            <person name="Regev A."/>
            <person name="Ruiz-Roldan M.C."/>
            <person name="Sain D."/>
            <person name="Sakthikumar S."/>
            <person name="Sykes S."/>
            <person name="Schwartz D.C."/>
            <person name="Turgeon B.G."/>
            <person name="Wapinski I."/>
            <person name="Yoder O."/>
            <person name="Young S."/>
            <person name="Zeng Q."/>
            <person name="Zhou S."/>
            <person name="Galagan J."/>
            <person name="Cuomo C.A."/>
            <person name="Kistler H.C."/>
            <person name="Rep M."/>
        </authorList>
    </citation>
    <scope>NUCLEOTIDE SEQUENCE [LARGE SCALE GENOMIC DNA]</scope>
    <source>
        <strain evidence="4">4287</strain>
    </source>
</reference>
<dbReference type="PANTHER" id="PTHR37540">
    <property type="entry name" value="TRANSCRIPTION FACTOR (ACR-2), PUTATIVE-RELATED-RELATED"/>
    <property type="match status" value="1"/>
</dbReference>
<dbReference type="OrthoDB" id="415825at2759"/>
<gene>
    <name evidence="4" type="ORF">FOXG_10596</name>
</gene>
<dbReference type="GO" id="GO:0000981">
    <property type="term" value="F:DNA-binding transcription factor activity, RNA polymerase II-specific"/>
    <property type="evidence" value="ECO:0007669"/>
    <property type="project" value="InterPro"/>
</dbReference>
<dbReference type="Gene3D" id="4.10.240.10">
    <property type="entry name" value="Zn(2)-C6 fungal-type DNA-binding domain"/>
    <property type="match status" value="1"/>
</dbReference>
<evidence type="ECO:0000256" key="1">
    <source>
        <dbReference type="ARBA" id="ARBA00023242"/>
    </source>
</evidence>
<feature type="region of interest" description="Disordered" evidence="2">
    <location>
        <begin position="1"/>
        <end position="22"/>
    </location>
</feature>
<dbReference type="InterPro" id="IPR021858">
    <property type="entry name" value="Fun_TF"/>
</dbReference>
<protein>
    <recommendedName>
        <fullName evidence="3">Zn(2)-C6 fungal-type domain-containing protein</fullName>
    </recommendedName>
</protein>
<evidence type="ECO:0000259" key="3">
    <source>
        <dbReference type="PROSITE" id="PS50048"/>
    </source>
</evidence>
<dbReference type="GO" id="GO:0008270">
    <property type="term" value="F:zinc ion binding"/>
    <property type="evidence" value="ECO:0007669"/>
    <property type="project" value="InterPro"/>
</dbReference>
<dbReference type="PANTHER" id="PTHR37540:SF9">
    <property type="entry name" value="ZN(2)-C6 FUNGAL-TYPE DOMAIN-CONTAINING PROTEIN"/>
    <property type="match status" value="1"/>
</dbReference>
<name>A0A0J9VGK0_FUSO4</name>
<dbReference type="Pfam" id="PF00172">
    <property type="entry name" value="Zn_clus"/>
    <property type="match status" value="1"/>
</dbReference>
<dbReference type="KEGG" id="fox:FOXG_10596"/>
<evidence type="ECO:0000256" key="2">
    <source>
        <dbReference type="SAM" id="MobiDB-lite"/>
    </source>
</evidence>
<dbReference type="InterPro" id="IPR001138">
    <property type="entry name" value="Zn2Cys6_DnaBD"/>
</dbReference>
<accession>A0A0J9VGK0</accession>
<dbReference type="Pfam" id="PF11951">
    <property type="entry name" value="Fungal_trans_2"/>
    <property type="match status" value="1"/>
</dbReference>
<dbReference type="CDD" id="cd00067">
    <property type="entry name" value="GAL4"/>
    <property type="match status" value="1"/>
</dbReference>
<dbReference type="RefSeq" id="XP_018248409.1">
    <property type="nucleotide sequence ID" value="XM_018390032.1"/>
</dbReference>
<dbReference type="EMBL" id="DS231708">
    <property type="protein sequence ID" value="KNB10364.1"/>
    <property type="molecule type" value="Genomic_DNA"/>
</dbReference>
<feature type="region of interest" description="Disordered" evidence="2">
    <location>
        <begin position="453"/>
        <end position="485"/>
    </location>
</feature>
<keyword evidence="1" id="KW-0539">Nucleus</keyword>
<dbReference type="GeneID" id="28952060"/>